<dbReference type="SUPFAM" id="SSF56988">
    <property type="entry name" value="Anthrax protective antigen"/>
    <property type="match status" value="2"/>
</dbReference>
<dbReference type="InterPro" id="IPR037524">
    <property type="entry name" value="PA14/GLEYA"/>
</dbReference>
<keyword evidence="4" id="KW-1185">Reference proteome</keyword>
<gene>
    <name evidence="3" type="ORF">SNAT2548_LOCUS31110</name>
</gene>
<dbReference type="SMART" id="SM00758">
    <property type="entry name" value="PA14"/>
    <property type="match status" value="2"/>
</dbReference>
<feature type="domain" description="PA14" evidence="2">
    <location>
        <begin position="112"/>
        <end position="259"/>
    </location>
</feature>
<dbReference type="Pfam" id="PF07691">
    <property type="entry name" value="PA14"/>
    <property type="match status" value="2"/>
</dbReference>
<dbReference type="OrthoDB" id="436526at2759"/>
<dbReference type="Gene3D" id="2.60.120.260">
    <property type="entry name" value="Galactose-binding domain-like"/>
    <property type="match status" value="2"/>
</dbReference>
<evidence type="ECO:0000259" key="2">
    <source>
        <dbReference type="PROSITE" id="PS51820"/>
    </source>
</evidence>
<dbReference type="PROSITE" id="PS51820">
    <property type="entry name" value="PA14"/>
    <property type="match status" value="2"/>
</dbReference>
<comment type="caution">
    <text evidence="3">The sequence shown here is derived from an EMBL/GenBank/DDBJ whole genome shotgun (WGS) entry which is preliminary data.</text>
</comment>
<evidence type="ECO:0000256" key="1">
    <source>
        <dbReference type="SAM" id="MobiDB-lite"/>
    </source>
</evidence>
<feature type="compositionally biased region" description="Acidic residues" evidence="1">
    <location>
        <begin position="421"/>
        <end position="439"/>
    </location>
</feature>
<feature type="domain" description="PA14" evidence="2">
    <location>
        <begin position="266"/>
        <end position="413"/>
    </location>
</feature>
<dbReference type="Proteomes" id="UP000604046">
    <property type="component" value="Unassembled WGS sequence"/>
</dbReference>
<dbReference type="AlphaFoldDB" id="A0A812U3W9"/>
<feature type="region of interest" description="Disordered" evidence="1">
    <location>
        <begin position="418"/>
        <end position="448"/>
    </location>
</feature>
<evidence type="ECO:0000313" key="3">
    <source>
        <dbReference type="EMBL" id="CAE7553911.1"/>
    </source>
</evidence>
<sequence length="1063" mass="116802">MNCREPPPADPAKCLLNNTADAGKTQVIGASWSLGSMLYLDGEKIVDNNGCHPEQMRFSVPKVWAAGAHKLVVDFCEVGGGEAFRLRYQGPDSGGGNRPIPTWALKRDAKPFTADGLECDYFYNQAECNIPDLAALTPAHSVVLPKIHMDNGQYRSLGVREGDQFCMRCTGHLVTKTAGDYQFFLSSDDGSLMYLNGEKVVDNNGCHGEQERGSAHKYLLSGSHKLVVDMCEVGGGEVFKMRYQGPDTGNHKITVPKSALQHDVKHLSDGLKCDYFYNQAQCNIPNLEAMTPAHSGVVPEIFLNHGQFSQAGVRQGDNFCMRCSGILVTEKAGDYVFYLSSDDGSLLYLDGEKVVDNNGCHGEQEKGSQLLYLSAGFHKLTAEMCEMGGHEVFKMQYWGPDTGHSKITVKSALKYSGKEEELADDPVDPSSDPETEGDEGPQPAAKSSMVAWFKSEDADAEWPSAVGSWKSRVTKGSVTRKVEAGNGAAIPVVYLAGNTHTGIDFGKIMKPDFTICSITRYVQGGKQERILTSAVSPNVLHGHHHHRTGVAHYSTWVTDWNKPSNTDWLVMCGNNKGVVYAGEDKKNIASAHGNLANADFNLYINDGGFNELSDFGVMEVITWDRALSADEMWTTMEYLNWKKARPADGQQGDVGLQPAAKSSMVAWFKSEDADAQWPSAVGSWMGQVTQGSVARKVEAGNGAAKPVAYLVGNTHTGIDFGKIMKPAFTICSVTRYVQGGQHQRILTNNNPNFLHGHWHQKAGLAYYNAWVTDHQGSGDTDWLVMCGNSQGVVFAGEERKNIGTRKAAVHQEFHLYINKNEVSDFGVMEVIVWDRALSQDEMWKSMEYLIWKKGSVGPQPAAKSSMVAWFKSEDADAQWPSAVNSFTGRVTRGSITRKVEAGNGAAKPVVYLAGNTQTSIDFGKIMKPAFTICSVTRYVQGGQQHRILTSNGQPNFLHGHWHQRTPLAYYNNWVTPHVGPALTDWLVMCGNSQGVVFAGTERKNIGERKAAVHQEFHLYINEGFTSELSDFGVMEVIVWDRALSEDEMWKSMEYLSGKLQGSS</sequence>
<proteinExistence type="predicted"/>
<reference evidence="3" key="1">
    <citation type="submission" date="2021-02" db="EMBL/GenBank/DDBJ databases">
        <authorList>
            <person name="Dougan E. K."/>
            <person name="Rhodes N."/>
            <person name="Thang M."/>
            <person name="Chan C."/>
        </authorList>
    </citation>
    <scope>NUCLEOTIDE SEQUENCE</scope>
</reference>
<dbReference type="InterPro" id="IPR011658">
    <property type="entry name" value="PA14_dom"/>
</dbReference>
<dbReference type="EMBL" id="CAJNDS010002639">
    <property type="protein sequence ID" value="CAE7553911.1"/>
    <property type="molecule type" value="Genomic_DNA"/>
</dbReference>
<evidence type="ECO:0000313" key="4">
    <source>
        <dbReference type="Proteomes" id="UP000604046"/>
    </source>
</evidence>
<protein>
    <recommendedName>
        <fullName evidence="2">PA14 domain-containing protein</fullName>
    </recommendedName>
</protein>
<organism evidence="3 4">
    <name type="scientific">Symbiodinium natans</name>
    <dbReference type="NCBI Taxonomy" id="878477"/>
    <lineage>
        <taxon>Eukaryota</taxon>
        <taxon>Sar</taxon>
        <taxon>Alveolata</taxon>
        <taxon>Dinophyceae</taxon>
        <taxon>Suessiales</taxon>
        <taxon>Symbiodiniaceae</taxon>
        <taxon>Symbiodinium</taxon>
    </lineage>
</organism>
<accession>A0A812U3W9</accession>
<name>A0A812U3W9_9DINO</name>